<evidence type="ECO:0000256" key="2">
    <source>
        <dbReference type="ARBA" id="ARBA00023015"/>
    </source>
</evidence>
<evidence type="ECO:0000259" key="6">
    <source>
        <dbReference type="Pfam" id="PF08281"/>
    </source>
</evidence>
<dbReference type="InterPro" id="IPR013249">
    <property type="entry name" value="RNA_pol_sigma70_r4_t2"/>
</dbReference>
<accession>A0A1H9RQE1</accession>
<organism evidence="7 8">
    <name type="scientific">Isobaculum melis</name>
    <dbReference type="NCBI Taxonomy" id="142588"/>
    <lineage>
        <taxon>Bacteria</taxon>
        <taxon>Bacillati</taxon>
        <taxon>Bacillota</taxon>
        <taxon>Bacilli</taxon>
        <taxon>Lactobacillales</taxon>
        <taxon>Carnobacteriaceae</taxon>
        <taxon>Isobaculum</taxon>
    </lineage>
</organism>
<dbReference type="InterPro" id="IPR014284">
    <property type="entry name" value="RNA_pol_sigma-70_dom"/>
</dbReference>
<evidence type="ECO:0000256" key="1">
    <source>
        <dbReference type="ARBA" id="ARBA00010641"/>
    </source>
</evidence>
<dbReference type="GO" id="GO:0006352">
    <property type="term" value="P:DNA-templated transcription initiation"/>
    <property type="evidence" value="ECO:0007669"/>
    <property type="project" value="InterPro"/>
</dbReference>
<dbReference type="Pfam" id="PF04542">
    <property type="entry name" value="Sigma70_r2"/>
    <property type="match status" value="1"/>
</dbReference>
<evidence type="ECO:0000259" key="5">
    <source>
        <dbReference type="Pfam" id="PF04542"/>
    </source>
</evidence>
<evidence type="ECO:0000313" key="7">
    <source>
        <dbReference type="EMBL" id="SER75030.1"/>
    </source>
</evidence>
<reference evidence="7 8" key="1">
    <citation type="submission" date="2016-10" db="EMBL/GenBank/DDBJ databases">
        <authorList>
            <person name="de Groot N.N."/>
        </authorList>
    </citation>
    <scope>NUCLEOTIDE SEQUENCE [LARGE SCALE GENOMIC DNA]</scope>
    <source>
        <strain evidence="7 8">DSM 13760</strain>
    </source>
</reference>
<evidence type="ECO:0000256" key="3">
    <source>
        <dbReference type="ARBA" id="ARBA00023082"/>
    </source>
</evidence>
<keyword evidence="2" id="KW-0805">Transcription regulation</keyword>
<dbReference type="InterPro" id="IPR036388">
    <property type="entry name" value="WH-like_DNA-bd_sf"/>
</dbReference>
<comment type="similarity">
    <text evidence="1">Belongs to the sigma-70 factor family. ECF subfamily.</text>
</comment>
<dbReference type="CDD" id="cd06171">
    <property type="entry name" value="Sigma70_r4"/>
    <property type="match status" value="1"/>
</dbReference>
<dbReference type="GO" id="GO:0003677">
    <property type="term" value="F:DNA binding"/>
    <property type="evidence" value="ECO:0007669"/>
    <property type="project" value="InterPro"/>
</dbReference>
<dbReference type="InterPro" id="IPR013325">
    <property type="entry name" value="RNA_pol_sigma_r2"/>
</dbReference>
<gene>
    <name evidence="7" type="ORF">SAMN04488559_1053</name>
</gene>
<dbReference type="RefSeq" id="WP_245706234.1">
    <property type="nucleotide sequence ID" value="NZ_FOHA01000005.1"/>
</dbReference>
<name>A0A1H9RQE1_9LACT</name>
<dbReference type="Gene3D" id="1.10.10.10">
    <property type="entry name" value="Winged helix-like DNA-binding domain superfamily/Winged helix DNA-binding domain"/>
    <property type="match status" value="1"/>
</dbReference>
<dbReference type="Gene3D" id="1.10.1740.10">
    <property type="match status" value="1"/>
</dbReference>
<sequence>METEKLVKKAKRGNRKALETLFNQIYVQLYKTALIYVGNEQDALDIVQETAFKITKKIHTLKDDKYFKTWAIRILIYTAYDLLDQTKKTENPFEIEEISSINPTKRTDENLDLLKALEQLPILQKNSIVLYYFQDLSIKEVADFMAIPEGTVKYYLHEARNKLKKILERTDKNG</sequence>
<dbReference type="EMBL" id="FOHA01000005">
    <property type="protein sequence ID" value="SER75030.1"/>
    <property type="molecule type" value="Genomic_DNA"/>
</dbReference>
<dbReference type="SUPFAM" id="SSF88659">
    <property type="entry name" value="Sigma3 and sigma4 domains of RNA polymerase sigma factors"/>
    <property type="match status" value="1"/>
</dbReference>
<keyword evidence="8" id="KW-1185">Reference proteome</keyword>
<dbReference type="InterPro" id="IPR007627">
    <property type="entry name" value="RNA_pol_sigma70_r2"/>
</dbReference>
<dbReference type="PANTHER" id="PTHR43133:SF51">
    <property type="entry name" value="RNA POLYMERASE SIGMA FACTOR"/>
    <property type="match status" value="1"/>
</dbReference>
<evidence type="ECO:0000313" key="8">
    <source>
        <dbReference type="Proteomes" id="UP000198948"/>
    </source>
</evidence>
<dbReference type="STRING" id="142588.SAMN04488559_1053"/>
<dbReference type="PANTHER" id="PTHR43133">
    <property type="entry name" value="RNA POLYMERASE ECF-TYPE SIGMA FACTO"/>
    <property type="match status" value="1"/>
</dbReference>
<dbReference type="GO" id="GO:0016987">
    <property type="term" value="F:sigma factor activity"/>
    <property type="evidence" value="ECO:0007669"/>
    <property type="project" value="UniProtKB-KW"/>
</dbReference>
<proteinExistence type="inferred from homology"/>
<dbReference type="InterPro" id="IPR013324">
    <property type="entry name" value="RNA_pol_sigma_r3/r4-like"/>
</dbReference>
<dbReference type="InterPro" id="IPR039425">
    <property type="entry name" value="RNA_pol_sigma-70-like"/>
</dbReference>
<dbReference type="NCBIfam" id="TIGR02937">
    <property type="entry name" value="sigma70-ECF"/>
    <property type="match status" value="1"/>
</dbReference>
<evidence type="ECO:0000256" key="4">
    <source>
        <dbReference type="ARBA" id="ARBA00023163"/>
    </source>
</evidence>
<keyword evidence="4" id="KW-0804">Transcription</keyword>
<feature type="domain" description="RNA polymerase sigma-70 region 2" evidence="5">
    <location>
        <begin position="21"/>
        <end position="87"/>
    </location>
</feature>
<dbReference type="AlphaFoldDB" id="A0A1H9RQE1"/>
<protein>
    <submittedName>
        <fullName evidence="7">RNA polymerase, sigma subunit, SigV</fullName>
    </submittedName>
</protein>
<dbReference type="Pfam" id="PF08281">
    <property type="entry name" value="Sigma70_r4_2"/>
    <property type="match status" value="1"/>
</dbReference>
<dbReference type="SUPFAM" id="SSF88946">
    <property type="entry name" value="Sigma2 domain of RNA polymerase sigma factors"/>
    <property type="match status" value="1"/>
</dbReference>
<dbReference type="Proteomes" id="UP000198948">
    <property type="component" value="Unassembled WGS sequence"/>
</dbReference>
<feature type="domain" description="RNA polymerase sigma factor 70 region 4 type 2" evidence="6">
    <location>
        <begin position="112"/>
        <end position="163"/>
    </location>
</feature>
<keyword evidence="3" id="KW-0731">Sigma factor</keyword>